<dbReference type="EMBL" id="UINC01101076">
    <property type="protein sequence ID" value="SVC61609.1"/>
    <property type="molecule type" value="Genomic_DNA"/>
</dbReference>
<organism evidence="1">
    <name type="scientific">marine metagenome</name>
    <dbReference type="NCBI Taxonomy" id="408172"/>
    <lineage>
        <taxon>unclassified sequences</taxon>
        <taxon>metagenomes</taxon>
        <taxon>ecological metagenomes</taxon>
    </lineage>
</organism>
<protein>
    <submittedName>
        <fullName evidence="1">Uncharacterized protein</fullName>
    </submittedName>
</protein>
<evidence type="ECO:0000313" key="1">
    <source>
        <dbReference type="EMBL" id="SVC61609.1"/>
    </source>
</evidence>
<dbReference type="AlphaFoldDB" id="A0A382NK82"/>
<proteinExistence type="predicted"/>
<gene>
    <name evidence="1" type="ORF">METZ01_LOCUS314463</name>
</gene>
<reference evidence="1" key="1">
    <citation type="submission" date="2018-05" db="EMBL/GenBank/DDBJ databases">
        <authorList>
            <person name="Lanie J.A."/>
            <person name="Ng W.-L."/>
            <person name="Kazmierczak K.M."/>
            <person name="Andrzejewski T.M."/>
            <person name="Davidsen T.M."/>
            <person name="Wayne K.J."/>
            <person name="Tettelin H."/>
            <person name="Glass J.I."/>
            <person name="Rusch D."/>
            <person name="Podicherti R."/>
            <person name="Tsui H.-C.T."/>
            <person name="Winkler M.E."/>
        </authorList>
    </citation>
    <scope>NUCLEOTIDE SEQUENCE</scope>
</reference>
<accession>A0A382NK82</accession>
<name>A0A382NK82_9ZZZZ</name>
<sequence length="27" mass="3303">MKQAFFLCKMLWELDMINRIATLLLLF</sequence>